<evidence type="ECO:0000313" key="1">
    <source>
        <dbReference type="EMBL" id="PEG29307.1"/>
    </source>
</evidence>
<dbReference type="RefSeq" id="WP_058293802.1">
    <property type="nucleotide sequence ID" value="NZ_CAMRXG010000032.1"/>
</dbReference>
<proteinExistence type="predicted"/>
<reference evidence="1 2" key="1">
    <citation type="submission" date="2017-10" db="EMBL/GenBank/DDBJ databases">
        <title>Effective Description of Clostridium neonatale sp. nov. linked to necrotizing enterocolitis in neonates and a clarification of species assignable to the genus Clostridium (Prazmowski 1880) emend. Lawson and Rainey 2016.</title>
        <authorList>
            <person name="Bernard K."/>
            <person name="Burdz T."/>
            <person name="Wiebe D."/>
            <person name="Balcewich B."/>
            <person name="Alfa M."/>
            <person name="Bernier A.-M."/>
        </authorList>
    </citation>
    <scope>NUCLEOTIDE SEQUENCE [LARGE SCALE GENOMIC DNA]</scope>
    <source>
        <strain evidence="1 2">LCDC99A005</strain>
    </source>
</reference>
<protein>
    <submittedName>
        <fullName evidence="1">Uncharacterized protein</fullName>
    </submittedName>
</protein>
<dbReference type="OrthoDB" id="1902681at2"/>
<dbReference type="AlphaFoldDB" id="A0A2A7MCP1"/>
<dbReference type="EMBL" id="PDCJ01000004">
    <property type="protein sequence ID" value="PEG29307.1"/>
    <property type="molecule type" value="Genomic_DNA"/>
</dbReference>
<organism evidence="1 2">
    <name type="scientific">Clostridium neonatale</name>
    <dbReference type="NCBI Taxonomy" id="137838"/>
    <lineage>
        <taxon>Bacteria</taxon>
        <taxon>Bacillati</taxon>
        <taxon>Bacillota</taxon>
        <taxon>Clostridia</taxon>
        <taxon>Eubacteriales</taxon>
        <taxon>Clostridiaceae</taxon>
        <taxon>Clostridium</taxon>
    </lineage>
</organism>
<sequence length="315" mass="37829">MDKLLFLKRVAKKNPYENKCDRIIEDKVERRYYKFEDKFINKNGFYYISKKNESEIELLEIIKNLFYFDNKVPVIDFFNSIYCDGWEALNSIVRYIESSKESKEEFDIVIQIENEYKKIKYKINFKIEDNENRAIIIFRDDLSKESNKIISLFGGKQALRNKKSKAELNKNSPYIIMLNSNMEVPDMLEFKINAENTHSYKFNVVKSWKYDMKKMFDENVYLFFPLKIFDLERRLFNISDESVCHDLVRYEVLRFFREMNNYLKKIKEKGIISQNDMHELNSIASNLLLNIINKETQTLAQIDKKFVDSLMITVS</sequence>
<accession>A0A2A7MCP1</accession>
<gene>
    <name evidence="1" type="ORF">CQ394_18225</name>
</gene>
<evidence type="ECO:0000313" key="2">
    <source>
        <dbReference type="Proteomes" id="UP000220840"/>
    </source>
</evidence>
<dbReference type="Proteomes" id="UP000220840">
    <property type="component" value="Unassembled WGS sequence"/>
</dbReference>
<keyword evidence="2" id="KW-1185">Reference proteome</keyword>
<comment type="caution">
    <text evidence="1">The sequence shown here is derived from an EMBL/GenBank/DDBJ whole genome shotgun (WGS) entry which is preliminary data.</text>
</comment>
<name>A0A2A7MCP1_9CLOT</name>